<protein>
    <submittedName>
        <fullName evidence="1">Uncharacterized protein</fullName>
    </submittedName>
</protein>
<gene>
    <name evidence="1" type="ORF">K505DRAFT_328328</name>
</gene>
<sequence>MSGVTNCSSGVPLPDFVKPPTNLPYFAVENLKNVEDTLKSCCGDSPVSNYENKNDINLGSDCFAYCNITASGLTGKKVDDCLGGKLKDASLSEWRTQWVDQKSGAMGLKTGGEIVRYMVLGLLLSAAMSIL</sequence>
<organism evidence="1 2">
    <name type="scientific">Melanomma pulvis-pyrius CBS 109.77</name>
    <dbReference type="NCBI Taxonomy" id="1314802"/>
    <lineage>
        <taxon>Eukaryota</taxon>
        <taxon>Fungi</taxon>
        <taxon>Dikarya</taxon>
        <taxon>Ascomycota</taxon>
        <taxon>Pezizomycotina</taxon>
        <taxon>Dothideomycetes</taxon>
        <taxon>Pleosporomycetidae</taxon>
        <taxon>Pleosporales</taxon>
        <taxon>Melanommataceae</taxon>
        <taxon>Melanomma</taxon>
    </lineage>
</organism>
<evidence type="ECO:0000313" key="2">
    <source>
        <dbReference type="Proteomes" id="UP000799757"/>
    </source>
</evidence>
<dbReference type="EMBL" id="MU002147">
    <property type="protein sequence ID" value="KAF2789301.1"/>
    <property type="molecule type" value="Genomic_DNA"/>
</dbReference>
<accession>A0A6A6WZF7</accession>
<evidence type="ECO:0000313" key="1">
    <source>
        <dbReference type="EMBL" id="KAF2789301.1"/>
    </source>
</evidence>
<name>A0A6A6WZF7_9PLEO</name>
<proteinExistence type="predicted"/>
<dbReference type="AlphaFoldDB" id="A0A6A6WZF7"/>
<reference evidence="1" key="1">
    <citation type="journal article" date="2020" name="Stud. Mycol.">
        <title>101 Dothideomycetes genomes: a test case for predicting lifestyles and emergence of pathogens.</title>
        <authorList>
            <person name="Haridas S."/>
            <person name="Albert R."/>
            <person name="Binder M."/>
            <person name="Bloem J."/>
            <person name="Labutti K."/>
            <person name="Salamov A."/>
            <person name="Andreopoulos B."/>
            <person name="Baker S."/>
            <person name="Barry K."/>
            <person name="Bills G."/>
            <person name="Bluhm B."/>
            <person name="Cannon C."/>
            <person name="Castanera R."/>
            <person name="Culley D."/>
            <person name="Daum C."/>
            <person name="Ezra D."/>
            <person name="Gonzalez J."/>
            <person name="Henrissat B."/>
            <person name="Kuo A."/>
            <person name="Liang C."/>
            <person name="Lipzen A."/>
            <person name="Lutzoni F."/>
            <person name="Magnuson J."/>
            <person name="Mondo S."/>
            <person name="Nolan M."/>
            <person name="Ohm R."/>
            <person name="Pangilinan J."/>
            <person name="Park H.-J."/>
            <person name="Ramirez L."/>
            <person name="Alfaro M."/>
            <person name="Sun H."/>
            <person name="Tritt A."/>
            <person name="Yoshinaga Y."/>
            <person name="Zwiers L.-H."/>
            <person name="Turgeon B."/>
            <person name="Goodwin S."/>
            <person name="Spatafora J."/>
            <person name="Crous P."/>
            <person name="Grigoriev I."/>
        </authorList>
    </citation>
    <scope>NUCLEOTIDE SEQUENCE</scope>
    <source>
        <strain evidence="1">CBS 109.77</strain>
    </source>
</reference>
<keyword evidence="2" id="KW-1185">Reference proteome</keyword>
<dbReference type="Proteomes" id="UP000799757">
    <property type="component" value="Unassembled WGS sequence"/>
</dbReference>